<evidence type="ECO:0000256" key="4">
    <source>
        <dbReference type="ARBA" id="ARBA00022833"/>
    </source>
</evidence>
<dbReference type="SMART" id="SM00249">
    <property type="entry name" value="PHD"/>
    <property type="match status" value="1"/>
</dbReference>
<sequence length="668" mass="75111">MANGTRLARLKMLEDGGTSHHKSRKLEKLETTSSLKRKLETAVKKLPESPVRRSARMEKGGTSSHMNSQKCASPCVTKNQTGDGGIGPTNSSYINKSRSPTVKKRKDDSKSVSSSTDNCIGSDSPQSKRKKVEKNIVLEVDKKSEDNGKKMVRKHLHIRAYKRMIAKHANKGEHANKGGNAGTNICMEAQDSGDKGSEKVNFEDKREQCNETLLPSNKGESENTVLTAALVSLSPLIDVIKEYETEFCVGNNGQQNHNSNYGTVVESSKRGIANHDCLETNKELFCTALENPGLYGGKASNRDCRITTNQQVAEENINVCTSEPAVDYETSTAFTHNLCLTCKQPGHLMCCYGRGCKRRYHPSCLDPPANDVLPGAWLCKFCVKKKMDLGVYSVSEGIESVWGVKEGVQCGKHYFVKYKGLGHVHNRWISESQLLDEAPLLLAKFRKKSHKEKVKWRKEWSQPERLLLRRFVVPPEVADEHISVSAPEASQCWIEWFVKWRMLEYDRATWESETSLLSHSPEAARLIEDYERRRELARRSSDPMRADKASVVKEDHFCKLSELPVGCSAELDNSHLTAINCLREFWCKSVNAVFIDDQERFTRSVLFALSLQSHSYGPFLIITTTSSLPLWLAEFAHLAPSLNVVMYQGDKHVGDCFRIWNFTRKVAA</sequence>
<proteinExistence type="predicted"/>
<evidence type="ECO:0000256" key="5">
    <source>
        <dbReference type="ARBA" id="ARBA00022840"/>
    </source>
</evidence>
<keyword evidence="2" id="KW-0547">Nucleotide-binding</keyword>
<dbReference type="GO" id="GO:0140658">
    <property type="term" value="F:ATP-dependent chromatin remodeler activity"/>
    <property type="evidence" value="ECO:0007669"/>
    <property type="project" value="TreeGrafter"/>
</dbReference>
<evidence type="ECO:0000313" key="12">
    <source>
        <dbReference type="Proteomes" id="UP000636800"/>
    </source>
</evidence>
<dbReference type="InterPro" id="IPR019787">
    <property type="entry name" value="Znf_PHD-finger"/>
</dbReference>
<keyword evidence="5" id="KW-0067">ATP-binding</keyword>
<feature type="compositionally biased region" description="Basic and acidic residues" evidence="8">
    <location>
        <begin position="37"/>
        <end position="59"/>
    </location>
</feature>
<name>A0A835RUG2_VANPL</name>
<feature type="compositionally biased region" description="Polar residues" evidence="8">
    <location>
        <begin position="116"/>
        <end position="125"/>
    </location>
</feature>
<dbReference type="InterPro" id="IPR001965">
    <property type="entry name" value="Znf_PHD"/>
</dbReference>
<dbReference type="PANTHER" id="PTHR45623">
    <property type="entry name" value="CHROMODOMAIN-HELICASE-DNA-BINDING PROTEIN 3-RELATED-RELATED"/>
    <property type="match status" value="1"/>
</dbReference>
<dbReference type="SMART" id="SM00298">
    <property type="entry name" value="CHROMO"/>
    <property type="match status" value="2"/>
</dbReference>
<dbReference type="InterPro" id="IPR019786">
    <property type="entry name" value="Zinc_finger_PHD-type_CS"/>
</dbReference>
<evidence type="ECO:0000259" key="10">
    <source>
        <dbReference type="PROSITE" id="PS50016"/>
    </source>
</evidence>
<evidence type="ECO:0000256" key="1">
    <source>
        <dbReference type="ARBA" id="ARBA00022723"/>
    </source>
</evidence>
<dbReference type="InterPro" id="IPR000953">
    <property type="entry name" value="Chromo/chromo_shadow_dom"/>
</dbReference>
<dbReference type="GO" id="GO:0003682">
    <property type="term" value="F:chromatin binding"/>
    <property type="evidence" value="ECO:0007669"/>
    <property type="project" value="TreeGrafter"/>
</dbReference>
<dbReference type="PANTHER" id="PTHR45623:SF13">
    <property type="entry name" value="HELICASE PROTEIN MOM1"/>
    <property type="match status" value="1"/>
</dbReference>
<dbReference type="InterPro" id="IPR038718">
    <property type="entry name" value="SNF2-like_sf"/>
</dbReference>
<dbReference type="Pfam" id="PF00385">
    <property type="entry name" value="Chromo"/>
    <property type="match status" value="2"/>
</dbReference>
<evidence type="ECO:0000313" key="11">
    <source>
        <dbReference type="EMBL" id="KAG0498770.1"/>
    </source>
</evidence>
<dbReference type="Pfam" id="PF00628">
    <property type="entry name" value="PHD"/>
    <property type="match status" value="1"/>
</dbReference>
<evidence type="ECO:0000256" key="7">
    <source>
        <dbReference type="PROSITE-ProRule" id="PRU00146"/>
    </source>
</evidence>
<dbReference type="GO" id="GO:0042393">
    <property type="term" value="F:histone binding"/>
    <property type="evidence" value="ECO:0007669"/>
    <property type="project" value="TreeGrafter"/>
</dbReference>
<keyword evidence="1" id="KW-0479">Metal-binding</keyword>
<dbReference type="Gene3D" id="2.40.50.40">
    <property type="match status" value="2"/>
</dbReference>
<dbReference type="InterPro" id="IPR023780">
    <property type="entry name" value="Chromo_domain"/>
</dbReference>
<dbReference type="PROSITE" id="PS50016">
    <property type="entry name" value="ZF_PHD_2"/>
    <property type="match status" value="1"/>
</dbReference>
<keyword evidence="6" id="KW-0539">Nucleus</keyword>
<dbReference type="GO" id="GO:0003677">
    <property type="term" value="F:DNA binding"/>
    <property type="evidence" value="ECO:0007669"/>
    <property type="project" value="TreeGrafter"/>
</dbReference>
<protein>
    <submittedName>
        <fullName evidence="11">Uncharacterized protein</fullName>
    </submittedName>
</protein>
<dbReference type="EMBL" id="JADCNL010000001">
    <property type="protein sequence ID" value="KAG0498770.1"/>
    <property type="molecule type" value="Genomic_DNA"/>
</dbReference>
<dbReference type="GO" id="GO:0016887">
    <property type="term" value="F:ATP hydrolysis activity"/>
    <property type="evidence" value="ECO:0007669"/>
    <property type="project" value="TreeGrafter"/>
</dbReference>
<dbReference type="OrthoDB" id="757982at2759"/>
<comment type="caution">
    <text evidence="11">The sequence shown here is derived from an EMBL/GenBank/DDBJ whole genome shotgun (WGS) entry which is preliminary data.</text>
</comment>
<feature type="compositionally biased region" description="Polar residues" evidence="8">
    <location>
        <begin position="88"/>
        <end position="100"/>
    </location>
</feature>
<dbReference type="InterPro" id="IPR016197">
    <property type="entry name" value="Chromo-like_dom_sf"/>
</dbReference>
<dbReference type="AlphaFoldDB" id="A0A835RUG2"/>
<keyword evidence="12" id="KW-1185">Reference proteome</keyword>
<accession>A0A835RUG2</accession>
<dbReference type="GO" id="GO:0000785">
    <property type="term" value="C:chromatin"/>
    <property type="evidence" value="ECO:0007669"/>
    <property type="project" value="TreeGrafter"/>
</dbReference>
<feature type="domain" description="Chromo" evidence="9">
    <location>
        <begin position="461"/>
        <end position="542"/>
    </location>
</feature>
<evidence type="ECO:0000259" key="9">
    <source>
        <dbReference type="PROSITE" id="PS50013"/>
    </source>
</evidence>
<evidence type="ECO:0000256" key="3">
    <source>
        <dbReference type="ARBA" id="ARBA00022771"/>
    </source>
</evidence>
<evidence type="ECO:0000256" key="8">
    <source>
        <dbReference type="SAM" id="MobiDB-lite"/>
    </source>
</evidence>
<feature type="compositionally biased region" description="Polar residues" evidence="8">
    <location>
        <begin position="61"/>
        <end position="81"/>
    </location>
</feature>
<dbReference type="PROSITE" id="PS01359">
    <property type="entry name" value="ZF_PHD_1"/>
    <property type="match status" value="1"/>
</dbReference>
<reference evidence="11 12" key="1">
    <citation type="journal article" date="2020" name="Nat. Food">
        <title>A phased Vanilla planifolia genome enables genetic improvement of flavour and production.</title>
        <authorList>
            <person name="Hasing T."/>
            <person name="Tang H."/>
            <person name="Brym M."/>
            <person name="Khazi F."/>
            <person name="Huang T."/>
            <person name="Chambers A.H."/>
        </authorList>
    </citation>
    <scope>NUCLEOTIDE SEQUENCE [LARGE SCALE GENOMIC DNA]</scope>
    <source>
        <tissue evidence="11">Leaf</tissue>
    </source>
</reference>
<keyword evidence="3 7" id="KW-0863">Zinc-finger</keyword>
<gene>
    <name evidence="11" type="ORF">HPP92_003461</name>
</gene>
<keyword evidence="4" id="KW-0862">Zinc</keyword>
<feature type="region of interest" description="Disordered" evidence="8">
    <location>
        <begin position="1"/>
        <end position="135"/>
    </location>
</feature>
<dbReference type="Gene3D" id="3.40.50.10810">
    <property type="entry name" value="Tandem AAA-ATPase domain"/>
    <property type="match status" value="1"/>
</dbReference>
<dbReference type="GO" id="GO:0005524">
    <property type="term" value="F:ATP binding"/>
    <property type="evidence" value="ECO:0007669"/>
    <property type="project" value="UniProtKB-KW"/>
</dbReference>
<dbReference type="GO" id="GO:0008270">
    <property type="term" value="F:zinc ion binding"/>
    <property type="evidence" value="ECO:0007669"/>
    <property type="project" value="UniProtKB-KW"/>
</dbReference>
<dbReference type="Proteomes" id="UP000636800">
    <property type="component" value="Chromosome 1"/>
</dbReference>
<dbReference type="Gene3D" id="3.30.40.10">
    <property type="entry name" value="Zinc/RING finger domain, C3HC4 (zinc finger)"/>
    <property type="match status" value="1"/>
</dbReference>
<dbReference type="InterPro" id="IPR013083">
    <property type="entry name" value="Znf_RING/FYVE/PHD"/>
</dbReference>
<dbReference type="GO" id="GO:0005634">
    <property type="term" value="C:nucleus"/>
    <property type="evidence" value="ECO:0007669"/>
    <property type="project" value="TreeGrafter"/>
</dbReference>
<evidence type="ECO:0000256" key="2">
    <source>
        <dbReference type="ARBA" id="ARBA00022741"/>
    </source>
</evidence>
<evidence type="ECO:0000256" key="6">
    <source>
        <dbReference type="ARBA" id="ARBA00023242"/>
    </source>
</evidence>
<feature type="domain" description="PHD-type" evidence="10">
    <location>
        <begin position="336"/>
        <end position="385"/>
    </location>
</feature>
<dbReference type="PROSITE" id="PS50013">
    <property type="entry name" value="CHROMO_2"/>
    <property type="match status" value="1"/>
</dbReference>
<dbReference type="SUPFAM" id="SSF54160">
    <property type="entry name" value="Chromo domain-like"/>
    <property type="match status" value="2"/>
</dbReference>
<organism evidence="11 12">
    <name type="scientific">Vanilla planifolia</name>
    <name type="common">Vanilla</name>
    <dbReference type="NCBI Taxonomy" id="51239"/>
    <lineage>
        <taxon>Eukaryota</taxon>
        <taxon>Viridiplantae</taxon>
        <taxon>Streptophyta</taxon>
        <taxon>Embryophyta</taxon>
        <taxon>Tracheophyta</taxon>
        <taxon>Spermatophyta</taxon>
        <taxon>Magnoliopsida</taxon>
        <taxon>Liliopsida</taxon>
        <taxon>Asparagales</taxon>
        <taxon>Orchidaceae</taxon>
        <taxon>Vanilloideae</taxon>
        <taxon>Vanilleae</taxon>
        <taxon>Vanilla</taxon>
    </lineage>
</organism>